<dbReference type="Gramene" id="ONI26409">
    <property type="protein sequence ID" value="ONI26409"/>
    <property type="gene ID" value="PRUPE_1G022800"/>
</dbReference>
<evidence type="ECO:0000313" key="2">
    <source>
        <dbReference type="Proteomes" id="UP000006882"/>
    </source>
</evidence>
<dbReference type="Gramene" id="ONI26408">
    <property type="protein sequence ID" value="ONI26408"/>
    <property type="gene ID" value="PRUPE_1G022800"/>
</dbReference>
<dbReference type="AlphaFoldDB" id="A0A251QRK2"/>
<dbReference type="EMBL" id="CM007651">
    <property type="protein sequence ID" value="ONI26408.1"/>
    <property type="molecule type" value="Genomic_DNA"/>
</dbReference>
<dbReference type="EMBL" id="CM007651">
    <property type="protein sequence ID" value="ONI26409.1"/>
    <property type="molecule type" value="Genomic_DNA"/>
</dbReference>
<reference evidence="1 2" key="1">
    <citation type="journal article" date="2013" name="Nat. Genet.">
        <title>The high-quality draft genome of peach (Prunus persica) identifies unique patterns of genetic diversity, domestication and genome evolution.</title>
        <authorList>
            <consortium name="International Peach Genome Initiative"/>
            <person name="Verde I."/>
            <person name="Abbott A.G."/>
            <person name="Scalabrin S."/>
            <person name="Jung S."/>
            <person name="Shu S."/>
            <person name="Marroni F."/>
            <person name="Zhebentyayeva T."/>
            <person name="Dettori M.T."/>
            <person name="Grimwood J."/>
            <person name="Cattonaro F."/>
            <person name="Zuccolo A."/>
            <person name="Rossini L."/>
            <person name="Jenkins J."/>
            <person name="Vendramin E."/>
            <person name="Meisel L.A."/>
            <person name="Decroocq V."/>
            <person name="Sosinski B."/>
            <person name="Prochnik S."/>
            <person name="Mitros T."/>
            <person name="Policriti A."/>
            <person name="Cipriani G."/>
            <person name="Dondini L."/>
            <person name="Ficklin S."/>
            <person name="Goodstein D.M."/>
            <person name="Xuan P."/>
            <person name="Del Fabbro C."/>
            <person name="Aramini V."/>
            <person name="Copetti D."/>
            <person name="Gonzalez S."/>
            <person name="Horner D.S."/>
            <person name="Falchi R."/>
            <person name="Lucas S."/>
            <person name="Mica E."/>
            <person name="Maldonado J."/>
            <person name="Lazzari B."/>
            <person name="Bielenberg D."/>
            <person name="Pirona R."/>
            <person name="Miculan M."/>
            <person name="Barakat A."/>
            <person name="Testolin R."/>
            <person name="Stella A."/>
            <person name="Tartarini S."/>
            <person name="Tonutti P."/>
            <person name="Arus P."/>
            <person name="Orellana A."/>
            <person name="Wells C."/>
            <person name="Main D."/>
            <person name="Vizzotto G."/>
            <person name="Silva H."/>
            <person name="Salamini F."/>
            <person name="Schmutz J."/>
            <person name="Morgante M."/>
            <person name="Rokhsar D.S."/>
        </authorList>
    </citation>
    <scope>NUCLEOTIDE SEQUENCE [LARGE SCALE GENOMIC DNA]</scope>
    <source>
        <strain evidence="2">cv. Nemared</strain>
    </source>
</reference>
<organism evidence="1 2">
    <name type="scientific">Prunus persica</name>
    <name type="common">Peach</name>
    <name type="synonym">Amygdalus persica</name>
    <dbReference type="NCBI Taxonomy" id="3760"/>
    <lineage>
        <taxon>Eukaryota</taxon>
        <taxon>Viridiplantae</taxon>
        <taxon>Streptophyta</taxon>
        <taxon>Embryophyta</taxon>
        <taxon>Tracheophyta</taxon>
        <taxon>Spermatophyta</taxon>
        <taxon>Magnoliopsida</taxon>
        <taxon>eudicotyledons</taxon>
        <taxon>Gunneridae</taxon>
        <taxon>Pentapetalae</taxon>
        <taxon>rosids</taxon>
        <taxon>fabids</taxon>
        <taxon>Rosales</taxon>
        <taxon>Rosaceae</taxon>
        <taxon>Amygdaloideae</taxon>
        <taxon>Amygdaleae</taxon>
        <taxon>Prunus</taxon>
    </lineage>
</organism>
<dbReference type="Proteomes" id="UP000006882">
    <property type="component" value="Chromosome G1"/>
</dbReference>
<sequence>MISRSSTGTLVIEPRLPSKPAVLFLIISHTACIKISYLGDNETSYLYSDNNIGPDKYSTGSHLNAHLLKLRIEYEAIWLEVPASAFKRTNI</sequence>
<proteinExistence type="predicted"/>
<protein>
    <submittedName>
        <fullName evidence="1">Uncharacterized protein</fullName>
    </submittedName>
</protein>
<keyword evidence="2" id="KW-1185">Reference proteome</keyword>
<name>A0A251QRK2_PRUPE</name>
<reference evidence="1" key="2">
    <citation type="submission" date="2016-12" db="EMBL/GenBank/DDBJ databases">
        <title>WGS assembly of Prunus persica.</title>
        <authorList>
            <person name="Verde I."/>
            <person name="Jenkins J."/>
            <person name="Dondini L."/>
            <person name="Micali S."/>
            <person name="Pagliarani G."/>
            <person name="Vendramin E."/>
            <person name="Paris R."/>
            <person name="Aramini V."/>
            <person name="Gazza L."/>
            <person name="Rossini L."/>
            <person name="Bassi D."/>
            <person name="Troggio M."/>
            <person name="Shu S."/>
            <person name="Grimwood J.H."/>
            <person name="Tartarini S."/>
            <person name="Dettori M.T."/>
            <person name="Schmutz J."/>
        </authorList>
    </citation>
    <scope>NUCLEOTIDE SEQUENCE</scope>
</reference>
<accession>A0A251QRK2</accession>
<gene>
    <name evidence="1" type="ORF">PRUPE_1G022800</name>
</gene>
<evidence type="ECO:0000313" key="1">
    <source>
        <dbReference type="EMBL" id="ONI26408.1"/>
    </source>
</evidence>